<comment type="caution">
    <text evidence="3">The sequence shown here is derived from an EMBL/GenBank/DDBJ whole genome shotgun (WGS) entry which is preliminary data.</text>
</comment>
<feature type="transmembrane region" description="Helical" evidence="1">
    <location>
        <begin position="348"/>
        <end position="366"/>
    </location>
</feature>
<evidence type="ECO:0000256" key="2">
    <source>
        <dbReference type="SAM" id="SignalP"/>
    </source>
</evidence>
<feature type="signal peptide" evidence="2">
    <location>
        <begin position="1"/>
        <end position="29"/>
    </location>
</feature>
<keyword evidence="1" id="KW-0812">Transmembrane</keyword>
<proteinExistence type="predicted"/>
<feature type="transmembrane region" description="Helical" evidence="1">
    <location>
        <begin position="228"/>
        <end position="248"/>
    </location>
</feature>
<feature type="transmembrane region" description="Helical" evidence="1">
    <location>
        <begin position="190"/>
        <end position="208"/>
    </location>
</feature>
<organism evidence="3 4">
    <name type="scientific">Conoideocrella luteorostrata</name>
    <dbReference type="NCBI Taxonomy" id="1105319"/>
    <lineage>
        <taxon>Eukaryota</taxon>
        <taxon>Fungi</taxon>
        <taxon>Dikarya</taxon>
        <taxon>Ascomycota</taxon>
        <taxon>Pezizomycotina</taxon>
        <taxon>Sordariomycetes</taxon>
        <taxon>Hypocreomycetidae</taxon>
        <taxon>Hypocreales</taxon>
        <taxon>Clavicipitaceae</taxon>
        <taxon>Conoideocrella</taxon>
    </lineage>
</organism>
<feature type="transmembrane region" description="Helical" evidence="1">
    <location>
        <begin position="131"/>
        <end position="154"/>
    </location>
</feature>
<reference evidence="3" key="1">
    <citation type="submission" date="2023-06" db="EMBL/GenBank/DDBJ databases">
        <title>Conoideocrella luteorostrata (Hypocreales: Clavicipitaceae), a potential biocontrol fungus for elongate hemlock scale in United States Christmas tree production areas.</title>
        <authorList>
            <person name="Barrett H."/>
            <person name="Lovett B."/>
            <person name="Macias A.M."/>
            <person name="Stajich J.E."/>
            <person name="Kasson M.T."/>
        </authorList>
    </citation>
    <scope>NUCLEOTIDE SEQUENCE</scope>
    <source>
        <strain evidence="3">ARSEF 14590</strain>
    </source>
</reference>
<accession>A0AAJ0CRW8</accession>
<gene>
    <name evidence="3" type="ORF">QQS21_005692</name>
</gene>
<keyword evidence="1" id="KW-1133">Transmembrane helix</keyword>
<feature type="transmembrane region" description="Helical" evidence="1">
    <location>
        <begin position="313"/>
        <end position="342"/>
    </location>
</feature>
<dbReference type="Proteomes" id="UP001251528">
    <property type="component" value="Unassembled WGS sequence"/>
</dbReference>
<keyword evidence="1" id="KW-0472">Membrane</keyword>
<evidence type="ECO:0000313" key="3">
    <source>
        <dbReference type="EMBL" id="KAK2598141.1"/>
    </source>
</evidence>
<feature type="chain" id="PRO_5042501996" evidence="2">
    <location>
        <begin position="30"/>
        <end position="413"/>
    </location>
</feature>
<sequence length="413" mass="45840">MIPTHFMSLWHCVSTLLFVLVLLAAPSSAGWSNNFDIFFPSYNRGFQTIIHQNCSVQYEQYLQDRHDKSNITSFAPRLAGFGDTHLVNVLVNCILEATPEVIKAKLAAAGVILGLTPAILSTVGVQACDTAILAVLGCKPLLAVLLAFGSPAVFAHRSSEYRAAVLELAEFHMPGGLALRSPYIKIMIHSLVYLLAVGSIVNVAHLAYELGDKVIFVILPTHEYMASIWIFVGVVIHVFAATAVYFYIDVQALKPQQEQEQHRELSHSGSPRGSAKVTENLDSRLKGFSRWVTNEFRINQNAHFTVSFRTSSLLFYGFSWFTSVLTAVHIIFGSALFAGALFISVNDAVMVIGRFLISAVLCRVLVKIELFMLRPRMSMSRAQEKDKKTLKEEVDTTEGKIRVDSNTLQQRVE</sequence>
<protein>
    <submittedName>
        <fullName evidence="3">Uncharacterized protein</fullName>
    </submittedName>
</protein>
<dbReference type="EMBL" id="JASWJB010000098">
    <property type="protein sequence ID" value="KAK2598141.1"/>
    <property type="molecule type" value="Genomic_DNA"/>
</dbReference>
<evidence type="ECO:0000313" key="4">
    <source>
        <dbReference type="Proteomes" id="UP001251528"/>
    </source>
</evidence>
<keyword evidence="2" id="KW-0732">Signal</keyword>
<keyword evidence="4" id="KW-1185">Reference proteome</keyword>
<name>A0AAJ0CRW8_9HYPO</name>
<evidence type="ECO:0000256" key="1">
    <source>
        <dbReference type="SAM" id="Phobius"/>
    </source>
</evidence>
<dbReference type="AlphaFoldDB" id="A0AAJ0CRW8"/>